<name>A0A2S7K3Z1_9PROT</name>
<dbReference type="AlphaFoldDB" id="A0A2S7K3Z1"/>
<sequence>MTPTAAVSARGASAKDSNPLVIVSRSSTAAPSAFHPSSGAGNSAAISSCVHPLFIPFAAAETAKAALAVRKMVNRPIRPDLLPVRFKAALFISISSMWRNAPISHF</sequence>
<protein>
    <submittedName>
        <fullName evidence="1">Uncharacterized protein</fullName>
    </submittedName>
</protein>
<gene>
    <name evidence="1" type="ORF">CW354_14270</name>
</gene>
<keyword evidence="2" id="KW-1185">Reference proteome</keyword>
<proteinExistence type="predicted"/>
<organism evidence="1 2">
    <name type="scientific">Hyphococcus luteus</name>
    <dbReference type="NCBI Taxonomy" id="2058213"/>
    <lineage>
        <taxon>Bacteria</taxon>
        <taxon>Pseudomonadati</taxon>
        <taxon>Pseudomonadota</taxon>
        <taxon>Alphaproteobacteria</taxon>
        <taxon>Parvularculales</taxon>
        <taxon>Parvularculaceae</taxon>
        <taxon>Hyphococcus</taxon>
    </lineage>
</organism>
<accession>A0A2S7K3Z1</accession>
<evidence type="ECO:0000313" key="2">
    <source>
        <dbReference type="Proteomes" id="UP000239504"/>
    </source>
</evidence>
<comment type="caution">
    <text evidence="1">The sequence shown here is derived from an EMBL/GenBank/DDBJ whole genome shotgun (WGS) entry which is preliminary data.</text>
</comment>
<evidence type="ECO:0000313" key="1">
    <source>
        <dbReference type="EMBL" id="PQA87201.1"/>
    </source>
</evidence>
<dbReference type="Proteomes" id="UP000239504">
    <property type="component" value="Unassembled WGS sequence"/>
</dbReference>
<reference evidence="1 2" key="1">
    <citation type="submission" date="2017-12" db="EMBL/GenBank/DDBJ databases">
        <authorList>
            <person name="Hurst M.R.H."/>
        </authorList>
    </citation>
    <scope>NUCLEOTIDE SEQUENCE [LARGE SCALE GENOMIC DNA]</scope>
    <source>
        <strain evidence="1 2">SY-3-19</strain>
    </source>
</reference>
<dbReference type="EMBL" id="PJCH01000010">
    <property type="protein sequence ID" value="PQA87201.1"/>
    <property type="molecule type" value="Genomic_DNA"/>
</dbReference>